<accession>A0A2S9K693</accession>
<evidence type="ECO:0000256" key="5">
    <source>
        <dbReference type="ARBA" id="ARBA00022679"/>
    </source>
</evidence>
<evidence type="ECO:0000256" key="8">
    <source>
        <dbReference type="PROSITE-ProRule" id="PRU00339"/>
    </source>
</evidence>
<dbReference type="InterPro" id="IPR019734">
    <property type="entry name" value="TPR_rpt"/>
</dbReference>
<dbReference type="InterPro" id="IPR011990">
    <property type="entry name" value="TPR-like_helical_dom_sf"/>
</dbReference>
<dbReference type="EC" id="2.4.1.255" evidence="3"/>
<dbReference type="Pfam" id="PF13844">
    <property type="entry name" value="Glyco_transf_41"/>
    <property type="match status" value="2"/>
</dbReference>
<evidence type="ECO:0000256" key="2">
    <source>
        <dbReference type="ARBA" id="ARBA00005386"/>
    </source>
</evidence>
<name>A0A2S9K693_9BURK</name>
<sequence>MSEHGLMSTEVSKLSLTDLMAQAGVLSQQGQVAAAIALYRTWLAARPADPLRYVALFNLGVLHGLLQQPQEAEPLYREALRLQPALMQARLNLGHALENQGQLDAAVAQWQQVLAELAVLPQPDVTLQLHALNNLARALESAKRYDEAEAYMARSLQVEPEQSAVLQHYVHIRQKQCKWPVYQPIGEVTVNRQLLSTSALAMLAAYDDPALQLLAARQFLHEKVQAPAPRKPRRVRQPGERIRIGYLSGDLCMHAVGLLTVELFELHDREKFEVFGFCWSKDDGSPLRERIIKAFDHHVRIGHLSDEQAAQVIEACGIDILVDLQGLTSGARPNILMQRPAGAVQISYLGLPGTSALPTVDYIVADDFVFPPELEPFMTEKPLRLPRCYQVSDRKRDVGPPLTRAACGLPEDRFVFAAFNNNYKITPEVFATWMRILTQVPDSVLWLMADNRWSEQNLRDQAQSHGVDPARLIFAGRAFPAEYMARLALPDLFLDTLPYNAGTTANDILWMGTPILTCSGRTYISRMCGSLLTAVGLPDLITFSLEAYERKAVQLGKNPKRVASYKRYLAEQRLGSDLFDMQQLTLELEHALSDTLQRP</sequence>
<organism evidence="10 11">
    <name type="scientific">Malikia granosa</name>
    <dbReference type="NCBI Taxonomy" id="263067"/>
    <lineage>
        <taxon>Bacteria</taxon>
        <taxon>Pseudomonadati</taxon>
        <taxon>Pseudomonadota</taxon>
        <taxon>Betaproteobacteria</taxon>
        <taxon>Burkholderiales</taxon>
        <taxon>Comamonadaceae</taxon>
        <taxon>Malikia</taxon>
    </lineage>
</organism>
<dbReference type="Pfam" id="PF13424">
    <property type="entry name" value="TPR_12"/>
    <property type="match status" value="1"/>
</dbReference>
<feature type="repeat" description="TPR" evidence="8">
    <location>
        <begin position="129"/>
        <end position="162"/>
    </location>
</feature>
<dbReference type="Gene3D" id="3.40.50.11380">
    <property type="match status" value="1"/>
</dbReference>
<evidence type="ECO:0000256" key="4">
    <source>
        <dbReference type="ARBA" id="ARBA00022676"/>
    </source>
</evidence>
<evidence type="ECO:0000256" key="1">
    <source>
        <dbReference type="ARBA" id="ARBA00004922"/>
    </source>
</evidence>
<feature type="domain" description="O-GlcNAc transferase C-terminal" evidence="9">
    <location>
        <begin position="230"/>
        <end position="395"/>
    </location>
</feature>
<dbReference type="Gene3D" id="3.40.50.2000">
    <property type="entry name" value="Glycogen Phosphorylase B"/>
    <property type="match status" value="1"/>
</dbReference>
<keyword evidence="7 8" id="KW-0802">TPR repeat</keyword>
<feature type="domain" description="O-GlcNAc transferase C-terminal" evidence="9">
    <location>
        <begin position="403"/>
        <end position="587"/>
    </location>
</feature>
<dbReference type="InterPro" id="IPR029489">
    <property type="entry name" value="OGT/SEC/SPY_C"/>
</dbReference>
<evidence type="ECO:0000313" key="11">
    <source>
        <dbReference type="Proteomes" id="UP000238589"/>
    </source>
</evidence>
<dbReference type="PANTHER" id="PTHR44998">
    <property type="match status" value="1"/>
</dbReference>
<keyword evidence="4" id="KW-0328">Glycosyltransferase</keyword>
<feature type="repeat" description="TPR" evidence="8">
    <location>
        <begin position="53"/>
        <end position="86"/>
    </location>
</feature>
<dbReference type="Gene3D" id="1.25.40.10">
    <property type="entry name" value="Tetratricopeptide repeat domain"/>
    <property type="match status" value="2"/>
</dbReference>
<evidence type="ECO:0000259" key="9">
    <source>
        <dbReference type="Pfam" id="PF13844"/>
    </source>
</evidence>
<comment type="pathway">
    <text evidence="1">Protein modification; protein glycosylation.</text>
</comment>
<dbReference type="EMBL" id="PVLQ01000021">
    <property type="protein sequence ID" value="PRD65980.1"/>
    <property type="molecule type" value="Genomic_DNA"/>
</dbReference>
<dbReference type="PROSITE" id="PS50005">
    <property type="entry name" value="TPR"/>
    <property type="match status" value="2"/>
</dbReference>
<evidence type="ECO:0000256" key="3">
    <source>
        <dbReference type="ARBA" id="ARBA00011970"/>
    </source>
</evidence>
<evidence type="ECO:0000256" key="6">
    <source>
        <dbReference type="ARBA" id="ARBA00022737"/>
    </source>
</evidence>
<dbReference type="OrthoDB" id="101857at2"/>
<keyword evidence="6" id="KW-0677">Repeat</keyword>
<comment type="similarity">
    <text evidence="2">Belongs to the glycosyltransferase 41 family. O-GlcNAc transferase subfamily.</text>
</comment>
<reference evidence="10 11" key="1">
    <citation type="submission" date="2018-03" db="EMBL/GenBank/DDBJ databases">
        <title>Comparative genomics illustrates the genes involved in a hyperalkaliphilic mechanisms of Serpentinomonas isolated from highly-alkaline calcium-rich serpentinized springs.</title>
        <authorList>
            <person name="Suzuki S."/>
            <person name="Ishii S."/>
            <person name="Walworth N."/>
            <person name="Bird L."/>
            <person name="Kuenen J.G."/>
            <person name="Nealson K.H."/>
        </authorList>
    </citation>
    <scope>NUCLEOTIDE SEQUENCE [LARGE SCALE GENOMIC DNA]</scope>
    <source>
        <strain evidence="10 11">P1</strain>
    </source>
</reference>
<dbReference type="PANTHER" id="PTHR44998:SF1">
    <property type="entry name" value="UDP-N-ACETYLGLUCOSAMINE--PEPTIDE N-ACETYLGLUCOSAMINYLTRANSFERASE 110 KDA SUBUNIT"/>
    <property type="match status" value="1"/>
</dbReference>
<dbReference type="GO" id="GO:0097363">
    <property type="term" value="F:protein O-acetylglucosaminyltransferase activity"/>
    <property type="evidence" value="ECO:0007669"/>
    <property type="project" value="UniProtKB-EC"/>
</dbReference>
<dbReference type="Pfam" id="PF13181">
    <property type="entry name" value="TPR_8"/>
    <property type="match status" value="1"/>
</dbReference>
<evidence type="ECO:0000256" key="7">
    <source>
        <dbReference type="ARBA" id="ARBA00022803"/>
    </source>
</evidence>
<dbReference type="SUPFAM" id="SSF48452">
    <property type="entry name" value="TPR-like"/>
    <property type="match status" value="1"/>
</dbReference>
<dbReference type="AlphaFoldDB" id="A0A2S9K693"/>
<dbReference type="Proteomes" id="UP000238589">
    <property type="component" value="Unassembled WGS sequence"/>
</dbReference>
<protein>
    <recommendedName>
        <fullName evidence="3">protein O-GlcNAc transferase</fullName>
        <ecNumber evidence="3">2.4.1.255</ecNumber>
    </recommendedName>
</protein>
<proteinExistence type="inferred from homology"/>
<gene>
    <name evidence="10" type="ORF">C6P64_06300</name>
</gene>
<keyword evidence="5 10" id="KW-0808">Transferase</keyword>
<evidence type="ECO:0000313" key="10">
    <source>
        <dbReference type="EMBL" id="PRD65980.1"/>
    </source>
</evidence>
<keyword evidence="11" id="KW-1185">Reference proteome</keyword>
<dbReference type="SMART" id="SM00028">
    <property type="entry name" value="TPR"/>
    <property type="match status" value="3"/>
</dbReference>
<comment type="caution">
    <text evidence="10">The sequence shown here is derived from an EMBL/GenBank/DDBJ whole genome shotgun (WGS) entry which is preliminary data.</text>
</comment>